<evidence type="ECO:0000313" key="15">
    <source>
        <dbReference type="Proteomes" id="UP000719916"/>
    </source>
</evidence>
<evidence type="ECO:0000313" key="13">
    <source>
        <dbReference type="Proteomes" id="UP000315200"/>
    </source>
</evidence>
<evidence type="ECO:0000256" key="6">
    <source>
        <dbReference type="ARBA" id="ARBA00022683"/>
    </source>
</evidence>
<keyword evidence="4 9" id="KW-0762">Sugar transport</keyword>
<dbReference type="EMBL" id="CP050964">
    <property type="protein sequence ID" value="QIX94086.1"/>
    <property type="molecule type" value="Genomic_DNA"/>
</dbReference>
<protein>
    <submittedName>
        <fullName evidence="9">PTS sugar transporter subunit IIA</fullName>
    </submittedName>
    <submittedName>
        <fullName evidence="11">PTS system, fructose-specific IIA component/PTS system, fructose-specific IIC component</fullName>
    </submittedName>
</protein>
<dbReference type="PANTHER" id="PTHR47738:SF2">
    <property type="entry name" value="PTS SYSTEM FRUCTOSE-LIKE EIIA COMPONENT"/>
    <property type="match status" value="1"/>
</dbReference>
<feature type="domain" description="PTS EIIA type-2" evidence="7">
    <location>
        <begin position="5"/>
        <end position="149"/>
    </location>
</feature>
<dbReference type="GO" id="GO:0016020">
    <property type="term" value="C:membrane"/>
    <property type="evidence" value="ECO:0007669"/>
    <property type="project" value="InterPro"/>
</dbReference>
<dbReference type="CDD" id="cd00211">
    <property type="entry name" value="PTS_IIA_fru"/>
    <property type="match status" value="1"/>
</dbReference>
<dbReference type="GeneID" id="57962827"/>
<dbReference type="InterPro" id="IPR004715">
    <property type="entry name" value="PTS_IIA_fruc"/>
</dbReference>
<evidence type="ECO:0000256" key="5">
    <source>
        <dbReference type="ARBA" id="ARBA00022679"/>
    </source>
</evidence>
<evidence type="ECO:0000313" key="14">
    <source>
        <dbReference type="Proteomes" id="UP000501069"/>
    </source>
</evidence>
<dbReference type="Proteomes" id="UP000501069">
    <property type="component" value="Chromosome"/>
</dbReference>
<dbReference type="GO" id="GO:0009401">
    <property type="term" value="P:phosphoenolpyruvate-dependent sugar phosphotransferase system"/>
    <property type="evidence" value="ECO:0007669"/>
    <property type="project" value="UniProtKB-KW"/>
</dbReference>
<dbReference type="InterPro" id="IPR002178">
    <property type="entry name" value="PTS_EIIA_type-2_dom"/>
</dbReference>
<accession>A0A1I0K9Z5</accession>
<keyword evidence="3" id="KW-0597">Phosphoprotein</keyword>
<dbReference type="NCBIfam" id="TIGR00848">
    <property type="entry name" value="fruA"/>
    <property type="match status" value="1"/>
</dbReference>
<comment type="subcellular location">
    <subcellularLocation>
        <location evidence="1">Cytoplasm</location>
    </subcellularLocation>
</comment>
<evidence type="ECO:0000256" key="1">
    <source>
        <dbReference type="ARBA" id="ARBA00004496"/>
    </source>
</evidence>
<dbReference type="EMBL" id="BJLB01000001">
    <property type="protein sequence ID" value="GEA34336.1"/>
    <property type="molecule type" value="Genomic_DNA"/>
</dbReference>
<reference evidence="11 12" key="1">
    <citation type="submission" date="2016-10" db="EMBL/GenBank/DDBJ databases">
        <authorList>
            <person name="Varghese N."/>
            <person name="Submissions S."/>
        </authorList>
    </citation>
    <scope>NUCLEOTIDE SEQUENCE [LARGE SCALE GENOMIC DNA]</scope>
    <source>
        <strain evidence="11 12">NLAE-zl-C196</strain>
    </source>
</reference>
<dbReference type="SUPFAM" id="SSF55804">
    <property type="entry name" value="Phoshotransferase/anion transport protein"/>
    <property type="match status" value="1"/>
</dbReference>
<keyword evidence="6" id="KW-0598">Phosphotransferase system</keyword>
<sequence length="153" mass="16781">MDLSSMVNQKLVQFEYQAASKDEVIRSVGQMMAEAGIVNDKEKYIEAVFKRETECATGIGMGVAIPHCKSDAVNDAAFALIKLKNPIEWGSLDGEPVKFVIQLAAPDSADNVHLRMLSQLARDLMDDDFRDGLLCASSIEDIKKCLGNCETHS</sequence>
<dbReference type="EMBL" id="JAAISW010000090">
    <property type="protein sequence ID" value="NSJ46787.1"/>
    <property type="molecule type" value="Genomic_DNA"/>
</dbReference>
<dbReference type="Proteomes" id="UP000719916">
    <property type="component" value="Unassembled WGS sequence"/>
</dbReference>
<evidence type="ECO:0000256" key="4">
    <source>
        <dbReference type="ARBA" id="ARBA00022597"/>
    </source>
</evidence>
<dbReference type="AlphaFoldDB" id="A0A1I0K9Z5"/>
<reference evidence="9 15" key="4">
    <citation type="journal article" date="2020" name="Cell Host Microbe">
        <title>Functional and Genomic Variation between Human-Derived Isolates of Lachnospiraceae Reveals Inter- and Intra-Species Diversity.</title>
        <authorList>
            <person name="Sorbara M.T."/>
            <person name="Littmann E.R."/>
            <person name="Fontana E."/>
            <person name="Moody T.U."/>
            <person name="Kohout C.E."/>
            <person name="Gjonbalaj M."/>
            <person name="Eaton V."/>
            <person name="Seok R."/>
            <person name="Leiner I.M."/>
            <person name="Pamer E.G."/>
        </authorList>
    </citation>
    <scope>NUCLEOTIDE SEQUENCE [LARGE SCALE GENOMIC DNA]</scope>
    <source>
        <strain evidence="9 15">MSK.2.26</strain>
    </source>
</reference>
<dbReference type="Proteomes" id="UP000315200">
    <property type="component" value="Unassembled WGS sequence"/>
</dbReference>
<evidence type="ECO:0000256" key="3">
    <source>
        <dbReference type="ARBA" id="ARBA00022553"/>
    </source>
</evidence>
<dbReference type="GO" id="GO:0008982">
    <property type="term" value="F:protein-N(PI)-phosphohistidine-sugar phosphotransferase activity"/>
    <property type="evidence" value="ECO:0007669"/>
    <property type="project" value="InterPro"/>
</dbReference>
<reference evidence="8 13" key="2">
    <citation type="submission" date="2019-06" db="EMBL/GenBank/DDBJ databases">
        <title>Draft genome sequence of [Clostridium] clostridioforme NBRC 113352.</title>
        <authorList>
            <person name="Miura T."/>
            <person name="Furukawa M."/>
            <person name="Shimamura M."/>
            <person name="Ohyama Y."/>
            <person name="Yamazoe A."/>
            <person name="Kawasaki H."/>
        </authorList>
    </citation>
    <scope>NUCLEOTIDE SEQUENCE [LARGE SCALE GENOMIC DNA]</scope>
    <source>
        <strain evidence="8 13">NBRC 113352</strain>
    </source>
</reference>
<dbReference type="Pfam" id="PF00359">
    <property type="entry name" value="PTS_EIIA_2"/>
    <property type="match status" value="1"/>
</dbReference>
<reference evidence="9" key="5">
    <citation type="submission" date="2020-02" db="EMBL/GenBank/DDBJ databases">
        <authorList>
            <person name="Littmann E."/>
            <person name="Sorbara M."/>
        </authorList>
    </citation>
    <scope>NUCLEOTIDE SEQUENCE</scope>
    <source>
        <strain evidence="9">MSK.2.26</strain>
    </source>
</reference>
<organism evidence="11 12">
    <name type="scientific">Enterocloster clostridioformis</name>
    <dbReference type="NCBI Taxonomy" id="1531"/>
    <lineage>
        <taxon>Bacteria</taxon>
        <taxon>Bacillati</taxon>
        <taxon>Bacillota</taxon>
        <taxon>Clostridia</taxon>
        <taxon>Lachnospirales</taxon>
        <taxon>Lachnospiraceae</taxon>
        <taxon>Enterocloster</taxon>
    </lineage>
</organism>
<reference evidence="10 14" key="3">
    <citation type="submission" date="2019-11" db="EMBL/GenBank/DDBJ databases">
        <title>FDA dAtabase for Regulatory Grade micrObial Sequences (FDA-ARGOS): Supporting development and validation of Infectious Disease Dx tests.</title>
        <authorList>
            <person name="Turner S."/>
            <person name="Byrd R."/>
            <person name="Tallon L."/>
            <person name="Sadzewicz L."/>
            <person name="Vavikolanu K."/>
            <person name="Mehta A."/>
            <person name="Aluvathingal J."/>
            <person name="Nadendla S."/>
            <person name="Myers T."/>
            <person name="Yan Y."/>
            <person name="Sichtig H."/>
        </authorList>
    </citation>
    <scope>NUCLEOTIDE SEQUENCE [LARGE SCALE GENOMIC DNA]</scope>
    <source>
        <strain evidence="10 14">FDAARGOS_739</strain>
    </source>
</reference>
<dbReference type="EMBL" id="FOIO01000105">
    <property type="protein sequence ID" value="SEU20658.1"/>
    <property type="molecule type" value="Genomic_DNA"/>
</dbReference>
<dbReference type="PROSITE" id="PS00372">
    <property type="entry name" value="PTS_EIIA_TYPE_2_HIS"/>
    <property type="match status" value="1"/>
</dbReference>
<evidence type="ECO:0000313" key="11">
    <source>
        <dbReference type="EMBL" id="SEU20658.1"/>
    </source>
</evidence>
<dbReference type="GO" id="GO:0005737">
    <property type="term" value="C:cytoplasm"/>
    <property type="evidence" value="ECO:0007669"/>
    <property type="project" value="UniProtKB-SubCell"/>
</dbReference>
<dbReference type="Gene3D" id="3.40.930.10">
    <property type="entry name" value="Mannitol-specific EII, Chain A"/>
    <property type="match status" value="1"/>
</dbReference>
<dbReference type="PROSITE" id="PS51094">
    <property type="entry name" value="PTS_EIIA_TYPE_2"/>
    <property type="match status" value="1"/>
</dbReference>
<dbReference type="Proteomes" id="UP000182121">
    <property type="component" value="Unassembled WGS sequence"/>
</dbReference>
<evidence type="ECO:0000313" key="12">
    <source>
        <dbReference type="Proteomes" id="UP000182121"/>
    </source>
</evidence>
<dbReference type="RefSeq" id="WP_002584595.1">
    <property type="nucleotide sequence ID" value="NZ_AP031445.1"/>
</dbReference>
<proteinExistence type="predicted"/>
<evidence type="ECO:0000313" key="8">
    <source>
        <dbReference type="EMBL" id="GEA34336.1"/>
    </source>
</evidence>
<evidence type="ECO:0000256" key="2">
    <source>
        <dbReference type="ARBA" id="ARBA00022448"/>
    </source>
</evidence>
<dbReference type="PANTHER" id="PTHR47738">
    <property type="entry name" value="PTS SYSTEM FRUCTOSE-LIKE EIIA COMPONENT-RELATED"/>
    <property type="match status" value="1"/>
</dbReference>
<dbReference type="InterPro" id="IPR051541">
    <property type="entry name" value="PTS_SugarTrans_NitroReg"/>
</dbReference>
<evidence type="ECO:0000313" key="9">
    <source>
        <dbReference type="EMBL" id="NSJ46787.1"/>
    </source>
</evidence>
<evidence type="ECO:0000259" key="7">
    <source>
        <dbReference type="PROSITE" id="PS51094"/>
    </source>
</evidence>
<keyword evidence="5" id="KW-0808">Transferase</keyword>
<dbReference type="FunFam" id="3.40.930.10:FF:000009">
    <property type="entry name" value="PTS system, fructose specific IIABC component"/>
    <property type="match status" value="1"/>
</dbReference>
<dbReference type="InterPro" id="IPR016152">
    <property type="entry name" value="PTrfase/Anion_transptr"/>
</dbReference>
<name>A0A1I0K9Z5_9FIRM</name>
<gene>
    <name evidence="8" type="ORF">Ccl03g_00490</name>
    <name evidence="10" type="ORF">FOC47_16765</name>
    <name evidence="9" type="ORF">G5B26_25290</name>
    <name evidence="11" type="ORF">SAMN05216521_11058</name>
</gene>
<keyword evidence="2" id="KW-0813">Transport</keyword>
<evidence type="ECO:0000313" key="10">
    <source>
        <dbReference type="EMBL" id="QIX94086.1"/>
    </source>
</evidence>